<evidence type="ECO:0000313" key="1">
    <source>
        <dbReference type="EMBL" id="GFT81709.1"/>
    </source>
</evidence>
<accession>A0A8X6PP68</accession>
<evidence type="ECO:0008006" key="3">
    <source>
        <dbReference type="Google" id="ProtNLM"/>
    </source>
</evidence>
<protein>
    <recommendedName>
        <fullName evidence="3">PiggyBac transposable element-derived protein domain-containing protein</fullName>
    </recommendedName>
</protein>
<gene>
    <name evidence="1" type="ORF">NPIL_189971</name>
</gene>
<proteinExistence type="predicted"/>
<dbReference type="Proteomes" id="UP000887013">
    <property type="component" value="Unassembled WGS sequence"/>
</dbReference>
<reference evidence="1" key="1">
    <citation type="submission" date="2020-08" db="EMBL/GenBank/DDBJ databases">
        <title>Multicomponent nature underlies the extraordinary mechanical properties of spider dragline silk.</title>
        <authorList>
            <person name="Kono N."/>
            <person name="Nakamura H."/>
            <person name="Mori M."/>
            <person name="Yoshida Y."/>
            <person name="Ohtoshi R."/>
            <person name="Malay A.D."/>
            <person name="Moran D.A.P."/>
            <person name="Tomita M."/>
            <person name="Numata K."/>
            <person name="Arakawa K."/>
        </authorList>
    </citation>
    <scope>NUCLEOTIDE SEQUENCE</scope>
</reference>
<dbReference type="AlphaFoldDB" id="A0A8X6PP68"/>
<organism evidence="1 2">
    <name type="scientific">Nephila pilipes</name>
    <name type="common">Giant wood spider</name>
    <name type="synonym">Nephila maculata</name>
    <dbReference type="NCBI Taxonomy" id="299642"/>
    <lineage>
        <taxon>Eukaryota</taxon>
        <taxon>Metazoa</taxon>
        <taxon>Ecdysozoa</taxon>
        <taxon>Arthropoda</taxon>
        <taxon>Chelicerata</taxon>
        <taxon>Arachnida</taxon>
        <taxon>Araneae</taxon>
        <taxon>Araneomorphae</taxon>
        <taxon>Entelegynae</taxon>
        <taxon>Araneoidea</taxon>
        <taxon>Nephilidae</taxon>
        <taxon>Nephila</taxon>
    </lineage>
</organism>
<comment type="caution">
    <text evidence="1">The sequence shown here is derived from an EMBL/GenBank/DDBJ whole genome shotgun (WGS) entry which is preliminary data.</text>
</comment>
<sequence>MVNDWTTEQPLRSLSRRVHPSEFDYLTNSSRSYNFPASTLQGMPERRTDVSEIEALLGLLYLAGVYHGSGVNVEEFWRMDGM</sequence>
<evidence type="ECO:0000313" key="2">
    <source>
        <dbReference type="Proteomes" id="UP000887013"/>
    </source>
</evidence>
<dbReference type="EMBL" id="BMAW01118818">
    <property type="protein sequence ID" value="GFT81709.1"/>
    <property type="molecule type" value="Genomic_DNA"/>
</dbReference>
<name>A0A8X6PP68_NEPPI</name>
<keyword evidence="2" id="KW-1185">Reference proteome</keyword>